<dbReference type="EMBL" id="JAACJO010000037">
    <property type="protein sequence ID" value="KAF5345981.1"/>
    <property type="molecule type" value="Genomic_DNA"/>
</dbReference>
<feature type="transmembrane region" description="Helical" evidence="4">
    <location>
        <begin position="58"/>
        <end position="75"/>
    </location>
</feature>
<feature type="repeat" description="ANK" evidence="3">
    <location>
        <begin position="515"/>
        <end position="547"/>
    </location>
</feature>
<dbReference type="OrthoDB" id="3351993at2759"/>
<dbReference type="Pfam" id="PF00023">
    <property type="entry name" value="Ank"/>
    <property type="match status" value="1"/>
</dbReference>
<feature type="repeat" description="ANK" evidence="3">
    <location>
        <begin position="449"/>
        <end position="481"/>
    </location>
</feature>
<evidence type="ECO:0000256" key="2">
    <source>
        <dbReference type="ARBA" id="ARBA00023043"/>
    </source>
</evidence>
<dbReference type="InterPro" id="IPR036770">
    <property type="entry name" value="Ankyrin_rpt-contain_sf"/>
</dbReference>
<feature type="transmembrane region" description="Helical" evidence="4">
    <location>
        <begin position="81"/>
        <end position="103"/>
    </location>
</feature>
<keyword evidence="4" id="KW-1133">Transmembrane helix</keyword>
<evidence type="ECO:0000313" key="6">
    <source>
        <dbReference type="Proteomes" id="UP000559027"/>
    </source>
</evidence>
<evidence type="ECO:0000256" key="3">
    <source>
        <dbReference type="PROSITE-ProRule" id="PRU00023"/>
    </source>
</evidence>
<evidence type="ECO:0000313" key="5">
    <source>
        <dbReference type="EMBL" id="KAF5345981.1"/>
    </source>
</evidence>
<keyword evidence="1" id="KW-0677">Repeat</keyword>
<feature type="repeat" description="ANK" evidence="3">
    <location>
        <begin position="482"/>
        <end position="514"/>
    </location>
</feature>
<feature type="repeat" description="ANK" evidence="3">
    <location>
        <begin position="581"/>
        <end position="609"/>
    </location>
</feature>
<dbReference type="Pfam" id="PF12796">
    <property type="entry name" value="Ank_2"/>
    <property type="match status" value="2"/>
</dbReference>
<protein>
    <submittedName>
        <fullName evidence="5">Uncharacterized protein</fullName>
    </submittedName>
</protein>
<dbReference type="PANTHER" id="PTHR24171">
    <property type="entry name" value="ANKYRIN REPEAT DOMAIN-CONTAINING PROTEIN 39-RELATED"/>
    <property type="match status" value="1"/>
</dbReference>
<dbReference type="PROSITE" id="PS50297">
    <property type="entry name" value="ANK_REP_REGION"/>
    <property type="match status" value="6"/>
</dbReference>
<dbReference type="AlphaFoldDB" id="A0A8H5CQ46"/>
<evidence type="ECO:0000256" key="1">
    <source>
        <dbReference type="ARBA" id="ARBA00022737"/>
    </source>
</evidence>
<gene>
    <name evidence="5" type="ORF">D9756_010929</name>
</gene>
<feature type="transmembrane region" description="Helical" evidence="4">
    <location>
        <begin position="17"/>
        <end position="38"/>
    </location>
</feature>
<feature type="repeat" description="ANK" evidence="3">
    <location>
        <begin position="416"/>
        <end position="448"/>
    </location>
</feature>
<name>A0A8H5CQ46_9AGAR</name>
<evidence type="ECO:0000256" key="4">
    <source>
        <dbReference type="SAM" id="Phobius"/>
    </source>
</evidence>
<feature type="repeat" description="ANK" evidence="3">
    <location>
        <begin position="383"/>
        <end position="415"/>
    </location>
</feature>
<feature type="repeat" description="ANK" evidence="3">
    <location>
        <begin position="548"/>
        <end position="580"/>
    </location>
</feature>
<proteinExistence type="predicted"/>
<reference evidence="5 6" key="1">
    <citation type="journal article" date="2020" name="ISME J.">
        <title>Uncovering the hidden diversity of litter-decomposition mechanisms in mushroom-forming fungi.</title>
        <authorList>
            <person name="Floudas D."/>
            <person name="Bentzer J."/>
            <person name="Ahren D."/>
            <person name="Johansson T."/>
            <person name="Persson P."/>
            <person name="Tunlid A."/>
        </authorList>
    </citation>
    <scope>NUCLEOTIDE SEQUENCE [LARGE SCALE GENOMIC DNA]</scope>
    <source>
        <strain evidence="5 6">CBS 146.42</strain>
    </source>
</reference>
<feature type="transmembrane region" description="Helical" evidence="4">
    <location>
        <begin position="139"/>
        <end position="159"/>
    </location>
</feature>
<comment type="caution">
    <text evidence="5">The sequence shown here is derived from an EMBL/GenBank/DDBJ whole genome shotgun (WGS) entry which is preliminary data.</text>
</comment>
<dbReference type="SMART" id="SM00248">
    <property type="entry name" value="ANK"/>
    <property type="match status" value="8"/>
</dbReference>
<dbReference type="SUPFAM" id="SSF48403">
    <property type="entry name" value="Ankyrin repeat"/>
    <property type="match status" value="1"/>
</dbReference>
<keyword evidence="4" id="KW-0472">Membrane</keyword>
<keyword evidence="4" id="KW-0812">Transmembrane</keyword>
<dbReference type="Proteomes" id="UP000559027">
    <property type="component" value="Unassembled WGS sequence"/>
</dbReference>
<keyword evidence="2 3" id="KW-0040">ANK repeat</keyword>
<dbReference type="GO" id="GO:0004842">
    <property type="term" value="F:ubiquitin-protein transferase activity"/>
    <property type="evidence" value="ECO:0007669"/>
    <property type="project" value="TreeGrafter"/>
</dbReference>
<dbReference type="PROSITE" id="PS50088">
    <property type="entry name" value="ANK_REPEAT"/>
    <property type="match status" value="7"/>
</dbReference>
<feature type="transmembrane region" description="Helical" evidence="4">
    <location>
        <begin position="196"/>
        <end position="223"/>
    </location>
</feature>
<dbReference type="InterPro" id="IPR002110">
    <property type="entry name" value="Ankyrin_rpt"/>
</dbReference>
<dbReference type="GO" id="GO:0085020">
    <property type="term" value="P:protein K6-linked ubiquitination"/>
    <property type="evidence" value="ECO:0007669"/>
    <property type="project" value="TreeGrafter"/>
</dbReference>
<dbReference type="Gene3D" id="1.25.40.20">
    <property type="entry name" value="Ankyrin repeat-containing domain"/>
    <property type="match status" value="3"/>
</dbReference>
<sequence>MSTPGLCLPSNPDTSGIGIRTAIYAQNLLSFVPALFALHDGKVTPLELEALETQSTTILITAFALLLSVIVQALQHGLTNYHAAIILNLSWMNNTNLFIYFFLYAYHTFELMKDEEMKQGGDLRAFWALRRKKAMKNPVLLIGSAHLSLMSAVGIWLWAKPIAFGNSPPCSLSASLFVVGQRASIGSQGLRGWSLLIYSLLLIPGLNLIAPIGFFAAPIWVLGRFFSFSLKRESMLRFARAGLAVLAVINAILLVDTEVAISKNQGLTAKGDGDWTFGQTLALLLLLIPIRDIGEALSERRAKTAGERLETAAKRGNLDMAREAIKSGASRSAIESSVVIALKEGHLDLIKALIENPSGGEPIYPSLQAALTAYCEIGMRNTPGWNALHHAVKQGHTKMVKLLGKLEAGPNLQNKSGETALHLAAWNGCTEIVEVLAELKADPNLQNKDGETALHHAVSGRHTEIVKVLAELKADPNLQNKDGETALQHAVRGGYTGIVKVLAELKADPNLLDSYGWTALHYAVIGRYTEIVKVLAELKADPNLLDSYGWTALHHAARYGYTEIVKVLAELKADPNLLDKDRETALHLATKNRHTEIAKFLTKLKVNLE</sequence>
<organism evidence="5 6">
    <name type="scientific">Leucocoprinus leucothites</name>
    <dbReference type="NCBI Taxonomy" id="201217"/>
    <lineage>
        <taxon>Eukaryota</taxon>
        <taxon>Fungi</taxon>
        <taxon>Dikarya</taxon>
        <taxon>Basidiomycota</taxon>
        <taxon>Agaricomycotina</taxon>
        <taxon>Agaricomycetes</taxon>
        <taxon>Agaricomycetidae</taxon>
        <taxon>Agaricales</taxon>
        <taxon>Agaricineae</taxon>
        <taxon>Agaricaceae</taxon>
        <taxon>Leucocoprinus</taxon>
    </lineage>
</organism>
<dbReference type="Pfam" id="PF13637">
    <property type="entry name" value="Ank_4"/>
    <property type="match status" value="1"/>
</dbReference>
<feature type="transmembrane region" description="Helical" evidence="4">
    <location>
        <begin position="235"/>
        <end position="255"/>
    </location>
</feature>
<dbReference type="PANTHER" id="PTHR24171:SF11">
    <property type="entry name" value="26S PROTEASOME NON-ATPASE REGULATORY SUBUNIT 10"/>
    <property type="match status" value="1"/>
</dbReference>
<keyword evidence="6" id="KW-1185">Reference proteome</keyword>
<accession>A0A8H5CQ46</accession>